<proteinExistence type="predicted"/>
<dbReference type="NCBIfam" id="TIGR02595">
    <property type="entry name" value="PEP_CTERM"/>
    <property type="match status" value="1"/>
</dbReference>
<gene>
    <name evidence="3" type="ORF">AAW51_5051</name>
</gene>
<dbReference type="RefSeq" id="WP_047196820.1">
    <property type="nucleotide sequence ID" value="NZ_CP011371.1"/>
</dbReference>
<dbReference type="AlphaFoldDB" id="A0A0G3BQM1"/>
<dbReference type="InterPro" id="IPR013424">
    <property type="entry name" value="Ice-binding_C"/>
</dbReference>
<keyword evidence="1" id="KW-0732">Signal</keyword>
<feature type="chain" id="PRO_5002551857" description="Ice-binding protein C-terminal domain-containing protein" evidence="1">
    <location>
        <begin position="24"/>
        <end position="696"/>
    </location>
</feature>
<feature type="signal peptide" evidence="1">
    <location>
        <begin position="1"/>
        <end position="23"/>
    </location>
</feature>
<evidence type="ECO:0000313" key="4">
    <source>
        <dbReference type="Proteomes" id="UP000035352"/>
    </source>
</evidence>
<protein>
    <recommendedName>
        <fullName evidence="2">Ice-binding protein C-terminal domain-containing protein</fullName>
    </recommendedName>
</protein>
<evidence type="ECO:0000313" key="3">
    <source>
        <dbReference type="EMBL" id="AKJ31742.1"/>
    </source>
</evidence>
<dbReference type="KEGG" id="pbh:AAW51_5051"/>
<sequence length="696" mass="74524">MNKTLLAPCAALILSVLHGPLDAAPAYQALPLPYEPDSVRSITLGERGHLVVSVSGSPSMYVHGPDGTVSLLPPLGTSPRGYGDSVAYGVNAAGQVAGHSSYFASGVYGGSRAAMWSQGRVTYLGDFGHDRWGEAYGVARFINARGQVAGDAYTYNTSGDVENYSTGFLWSEGRRVQLAGFSGATAGISARIEALNVHGQIAGNVGWSDGETHYSKAVIWDSHGVPTALPGPDSRAISLNDAGRAVGVAWGSEGGARGLLWRDGAAIDLGHLWLDGHGNSWIEPVKINNRQQVLVQASKYVNGEPAGYRAALWEAGVLREIDASAVVGHDGRVRPIDLNGAGHVVAASTVALVSFDGRSFQDLNRLVDTAALAGWTLREPTQINDAGQIVVRGWHDATGRSSYFLLTPVPEPSKGLMLGLGLFATVRRGRRPLAFGPLRAGALLRGVVPLLLLAGGSVSAGENLLRNGEFEERRLYDPDLYWPLDVPEHWDTPRFSADDQIAGGELFQNAVLWSDKRLPTADGRPDPAVWMFNAAAFGQAFTVTEAGHYRLRWTDAGTYSVRYPWEKSIPFYGDEHRGQRYAVQLGDQLLGEYQAVHGQADRWHELDLTLTPGTHSLSFAGLYHGEIERFGGSNQYARQTVVYFAAFDNVSVTAMPEPGTWALVGLGLLGLAGASRRRRHSCESAANGAGVASRSD</sequence>
<dbReference type="Pfam" id="PF07589">
    <property type="entry name" value="PEP-CTERM"/>
    <property type="match status" value="1"/>
</dbReference>
<organism evidence="3 4">
    <name type="scientific">Caldimonas brevitalea</name>
    <dbReference type="NCBI Taxonomy" id="413882"/>
    <lineage>
        <taxon>Bacteria</taxon>
        <taxon>Pseudomonadati</taxon>
        <taxon>Pseudomonadota</taxon>
        <taxon>Betaproteobacteria</taxon>
        <taxon>Burkholderiales</taxon>
        <taxon>Sphaerotilaceae</taxon>
        <taxon>Caldimonas</taxon>
    </lineage>
</organism>
<accession>A0A0G3BQM1</accession>
<dbReference type="EMBL" id="CP011371">
    <property type="protein sequence ID" value="AKJ31742.1"/>
    <property type="molecule type" value="Genomic_DNA"/>
</dbReference>
<feature type="domain" description="Ice-binding protein C-terminal" evidence="2">
    <location>
        <begin position="656"/>
        <end position="677"/>
    </location>
</feature>
<evidence type="ECO:0000256" key="1">
    <source>
        <dbReference type="SAM" id="SignalP"/>
    </source>
</evidence>
<keyword evidence="4" id="KW-1185">Reference proteome</keyword>
<reference evidence="3 4" key="1">
    <citation type="submission" date="2015-05" db="EMBL/GenBank/DDBJ databases">
        <authorList>
            <person name="Tang B."/>
            <person name="Yu Y."/>
        </authorList>
    </citation>
    <scope>NUCLEOTIDE SEQUENCE [LARGE SCALE GENOMIC DNA]</scope>
    <source>
        <strain evidence="3 4">DSM 7029</strain>
    </source>
</reference>
<dbReference type="Proteomes" id="UP000035352">
    <property type="component" value="Chromosome"/>
</dbReference>
<evidence type="ECO:0000259" key="2">
    <source>
        <dbReference type="Pfam" id="PF07589"/>
    </source>
</evidence>
<name>A0A0G3BQM1_9BURK</name>
<dbReference type="STRING" id="413882.AAW51_5051"/>